<dbReference type="InterPro" id="IPR052555">
    <property type="entry name" value="dCTP_Pyrophosphatase"/>
</dbReference>
<proteinExistence type="predicted"/>
<dbReference type="GO" id="GO:0005829">
    <property type="term" value="C:cytosol"/>
    <property type="evidence" value="ECO:0007669"/>
    <property type="project" value="TreeGrafter"/>
</dbReference>
<comment type="caution">
    <text evidence="2">The sequence shown here is derived from an EMBL/GenBank/DDBJ whole genome shotgun (WGS) entry which is preliminary data.</text>
</comment>
<dbReference type="CDD" id="cd11537">
    <property type="entry name" value="NTP-PPase_RS21-C6_like"/>
    <property type="match status" value="1"/>
</dbReference>
<name>A0A1Q5PPU3_9ACTO</name>
<dbReference type="AlphaFoldDB" id="A0A1Q5PPU3"/>
<protein>
    <recommendedName>
        <fullName evidence="4">Nucleotide pyrophosphohydrolase</fullName>
    </recommendedName>
</protein>
<dbReference type="STRING" id="1921764.BSR28_02015"/>
<dbReference type="InterPro" id="IPR025984">
    <property type="entry name" value="DCTPP"/>
</dbReference>
<dbReference type="PANTHER" id="PTHR46523:SF1">
    <property type="entry name" value="DCTP PYROPHOSPHATASE 1"/>
    <property type="match status" value="1"/>
</dbReference>
<evidence type="ECO:0000313" key="3">
    <source>
        <dbReference type="Proteomes" id="UP000186785"/>
    </source>
</evidence>
<dbReference type="Gene3D" id="1.10.287.1080">
    <property type="entry name" value="MazG-like"/>
    <property type="match status" value="1"/>
</dbReference>
<accession>A0A1Q5PPU3</accession>
<dbReference type="Pfam" id="PF12643">
    <property type="entry name" value="MazG-like"/>
    <property type="match status" value="1"/>
</dbReference>
<dbReference type="GO" id="GO:0047840">
    <property type="term" value="F:dCTP diphosphatase activity"/>
    <property type="evidence" value="ECO:0007669"/>
    <property type="project" value="TreeGrafter"/>
</dbReference>
<evidence type="ECO:0000313" key="2">
    <source>
        <dbReference type="EMBL" id="OKL49470.1"/>
    </source>
</evidence>
<gene>
    <name evidence="2" type="ORF">BSR29_00460</name>
</gene>
<feature type="region of interest" description="Disordered" evidence="1">
    <location>
        <begin position="142"/>
        <end position="166"/>
    </location>
</feature>
<sequence>MPEQLGQQPAAQSVNDFAELMRQFCQERDWERFNDPKSLLLALTGELGELAECFQWLPADQAAHLATQEPRAEAIRDEVADVFLYLLQLCNQCGIDLAAATNAKIAKNAAKYPVEAARESAGALAAEHSALAGQDKFAQQGTKLSAPKLSAPELSPSEPSNPKTDA</sequence>
<dbReference type="EMBL" id="MQSV01000001">
    <property type="protein sequence ID" value="OKL49470.1"/>
    <property type="molecule type" value="Genomic_DNA"/>
</dbReference>
<dbReference type="PANTHER" id="PTHR46523">
    <property type="entry name" value="DCTP PYROPHOSPHATASE 1"/>
    <property type="match status" value="1"/>
</dbReference>
<reference evidence="2 3" key="1">
    <citation type="submission" date="2016-11" db="EMBL/GenBank/DDBJ databases">
        <title>Actinomyces gypaetusis sp. nov. isolated from the vulture Gypaetus barbatus in Qinghai Tibet Plateau China.</title>
        <authorList>
            <person name="Meng X."/>
        </authorList>
    </citation>
    <scope>NUCLEOTIDE SEQUENCE [LARGE SCALE GENOMIC DNA]</scope>
    <source>
        <strain evidence="2 3">VUL4_2</strain>
    </source>
</reference>
<keyword evidence="3" id="KW-1185">Reference proteome</keyword>
<feature type="compositionally biased region" description="Low complexity" evidence="1">
    <location>
        <begin position="145"/>
        <end position="166"/>
    </location>
</feature>
<dbReference type="RefSeq" id="WP_073708360.1">
    <property type="nucleotide sequence ID" value="NZ_MQSV01000001.1"/>
</dbReference>
<dbReference type="SUPFAM" id="SSF101386">
    <property type="entry name" value="all-alpha NTP pyrophosphatases"/>
    <property type="match status" value="1"/>
</dbReference>
<dbReference type="GO" id="GO:0006253">
    <property type="term" value="P:dCTP catabolic process"/>
    <property type="evidence" value="ECO:0007669"/>
    <property type="project" value="TreeGrafter"/>
</dbReference>
<dbReference type="Proteomes" id="UP000186785">
    <property type="component" value="Unassembled WGS sequence"/>
</dbReference>
<dbReference type="GO" id="GO:0042262">
    <property type="term" value="P:DNA protection"/>
    <property type="evidence" value="ECO:0007669"/>
    <property type="project" value="TreeGrafter"/>
</dbReference>
<organism evidence="2 3">
    <name type="scientific">Boudabousia liubingyangii</name>
    <dbReference type="NCBI Taxonomy" id="1921764"/>
    <lineage>
        <taxon>Bacteria</taxon>
        <taxon>Bacillati</taxon>
        <taxon>Actinomycetota</taxon>
        <taxon>Actinomycetes</taxon>
        <taxon>Actinomycetales</taxon>
        <taxon>Actinomycetaceae</taxon>
        <taxon>Boudabousia</taxon>
    </lineage>
</organism>
<evidence type="ECO:0000256" key="1">
    <source>
        <dbReference type="SAM" id="MobiDB-lite"/>
    </source>
</evidence>
<evidence type="ECO:0008006" key="4">
    <source>
        <dbReference type="Google" id="ProtNLM"/>
    </source>
</evidence>